<sequence length="54" mass="5940">MYPIAIANDISKKKQNAKINVLKVTLSCCLRQIVNHPSVSTTAKEFTDTLAHAI</sequence>
<dbReference type="AlphaFoldDB" id="H5TD52"/>
<evidence type="ECO:0000313" key="2">
    <source>
        <dbReference type="Proteomes" id="UP000053586"/>
    </source>
</evidence>
<proteinExistence type="predicted"/>
<organism evidence="1 2">
    <name type="scientific">Glaciecola punicea ACAM 611</name>
    <dbReference type="NCBI Taxonomy" id="1121923"/>
    <lineage>
        <taxon>Bacteria</taxon>
        <taxon>Pseudomonadati</taxon>
        <taxon>Pseudomonadota</taxon>
        <taxon>Gammaproteobacteria</taxon>
        <taxon>Alteromonadales</taxon>
        <taxon>Alteromonadaceae</taxon>
        <taxon>Glaciecola</taxon>
    </lineage>
</organism>
<dbReference type="EMBL" id="BAET01000025">
    <property type="protein sequence ID" value="GAB56229.1"/>
    <property type="molecule type" value="Genomic_DNA"/>
</dbReference>
<reference evidence="1 2" key="2">
    <citation type="journal article" date="2017" name="Antonie Van Leeuwenhoek">
        <title>Rhizobium rhizosphaerae sp. nov., a novel species isolated from rice rhizosphere.</title>
        <authorList>
            <person name="Zhao J.J."/>
            <person name="Zhang J."/>
            <person name="Zhang R.J."/>
            <person name="Zhang C.W."/>
            <person name="Yin H.Q."/>
            <person name="Zhang X.X."/>
        </authorList>
    </citation>
    <scope>NUCLEOTIDE SEQUENCE [LARGE SCALE GENOMIC DNA]</scope>
    <source>
        <strain evidence="1 2">ACAM 611</strain>
    </source>
</reference>
<protein>
    <submittedName>
        <fullName evidence="1">Uncharacterized protein</fullName>
    </submittedName>
</protein>
<keyword evidence="2" id="KW-1185">Reference proteome</keyword>
<reference evidence="1 2" key="1">
    <citation type="journal article" date="2012" name="J. Bacteriol.">
        <title>Genome sequence of proteorhodopsin-containing sea ice bacterium Glaciecola punicea ACAM 611T.</title>
        <authorList>
            <person name="Qin Q.-L."/>
            <person name="Xie B.-B."/>
            <person name="Shu Y.-L."/>
            <person name="Rong J.-C."/>
            <person name="Zhao D.-L."/>
            <person name="Zhang X.-Y."/>
            <person name="Chen X.-L."/>
            <person name="Zhou B.-C."/>
            <person name="Zhanga Y.-Z."/>
        </authorList>
    </citation>
    <scope>NUCLEOTIDE SEQUENCE [LARGE SCALE GENOMIC DNA]</scope>
    <source>
        <strain evidence="1 2">ACAM 611</strain>
    </source>
</reference>
<comment type="caution">
    <text evidence="1">The sequence shown here is derived from an EMBL/GenBank/DDBJ whole genome shotgun (WGS) entry which is preliminary data.</text>
</comment>
<evidence type="ECO:0000313" key="1">
    <source>
        <dbReference type="EMBL" id="GAB56229.1"/>
    </source>
</evidence>
<accession>H5TD52</accession>
<dbReference type="Proteomes" id="UP000053586">
    <property type="component" value="Unassembled WGS sequence"/>
</dbReference>
<gene>
    <name evidence="1" type="ORF">GPUN_2114</name>
</gene>
<name>H5TD52_9ALTE</name>